<comment type="caution">
    <text evidence="3">The sequence shown here is derived from an EMBL/GenBank/DDBJ whole genome shotgun (WGS) entry which is preliminary data.</text>
</comment>
<dbReference type="EMBL" id="PDKK01000005">
    <property type="protein sequence ID" value="RXK05899.1"/>
    <property type="molecule type" value="Genomic_DNA"/>
</dbReference>
<protein>
    <recommendedName>
        <fullName evidence="5">NADPH-dependent FMN reductase-like domain-containing protein</fullName>
    </recommendedName>
</protein>
<reference evidence="3 4" key="1">
    <citation type="submission" date="2017-10" db="EMBL/GenBank/DDBJ databases">
        <title>Genomics of the genus Arcobacter.</title>
        <authorList>
            <person name="Perez-Cataluna A."/>
            <person name="Figueras M.J."/>
        </authorList>
    </citation>
    <scope>NUCLEOTIDE SEQUENCE [LARGE SCALE GENOMIC DNA]</scope>
    <source>
        <strain evidence="3 4">CECT 8441</strain>
    </source>
</reference>
<dbReference type="Gene3D" id="3.40.50.360">
    <property type="match status" value="1"/>
</dbReference>
<keyword evidence="1" id="KW-0285">Flavoprotein</keyword>
<dbReference type="PANTHER" id="PTHR43278">
    <property type="entry name" value="NAD(P)H-DEPENDENT FMN-CONTAINING OXIDOREDUCTASE YWQN-RELATED"/>
    <property type="match status" value="1"/>
</dbReference>
<dbReference type="Proteomes" id="UP000289758">
    <property type="component" value="Unassembled WGS sequence"/>
</dbReference>
<dbReference type="RefSeq" id="WP_129087106.1">
    <property type="nucleotide sequence ID" value="NZ_CP053836.1"/>
</dbReference>
<dbReference type="InterPro" id="IPR029039">
    <property type="entry name" value="Flavoprotein-like_sf"/>
</dbReference>
<proteinExistence type="predicted"/>
<dbReference type="InterPro" id="IPR051796">
    <property type="entry name" value="ISF_SsuE-like"/>
</dbReference>
<dbReference type="PANTHER" id="PTHR43278:SF4">
    <property type="entry name" value="NAD(P)H-DEPENDENT FMN-CONTAINING OXIDOREDUCTASE YWQN-RELATED"/>
    <property type="match status" value="1"/>
</dbReference>
<gene>
    <name evidence="3" type="ORF">CRV07_07450</name>
</gene>
<keyword evidence="4" id="KW-1185">Reference proteome</keyword>
<evidence type="ECO:0000256" key="1">
    <source>
        <dbReference type="ARBA" id="ARBA00022630"/>
    </source>
</evidence>
<keyword evidence="2" id="KW-0288">FMN</keyword>
<evidence type="ECO:0000313" key="3">
    <source>
        <dbReference type="EMBL" id="RXK05899.1"/>
    </source>
</evidence>
<evidence type="ECO:0000313" key="4">
    <source>
        <dbReference type="Proteomes" id="UP000289758"/>
    </source>
</evidence>
<sequence>MRVLFIDCSEKYHKQIDTIIEYLYDYFHSLDIYTSKISLSNLKITKCTQCRCCTLKWSESPVKCVVNDEMSEVIDTIQEANSYVILSDRTFLFNKNKVHEKFSERLVAYYYWPYGQSEARLRDPFQNKNSILINFNTTKYFMNHSFYTTKLYMEHTSSSIGAKVQDWTALTPKEDLIKEYKERLDEMAYRLVSAFQRNAS</sequence>
<name>A0A4Q1ANI9_9BACT</name>
<evidence type="ECO:0000256" key="2">
    <source>
        <dbReference type="ARBA" id="ARBA00022643"/>
    </source>
</evidence>
<dbReference type="OrthoDB" id="6398207at2"/>
<organism evidence="3 4">
    <name type="scientific">Halarcobacter ebronensis</name>
    <dbReference type="NCBI Taxonomy" id="1462615"/>
    <lineage>
        <taxon>Bacteria</taxon>
        <taxon>Pseudomonadati</taxon>
        <taxon>Campylobacterota</taxon>
        <taxon>Epsilonproteobacteria</taxon>
        <taxon>Campylobacterales</taxon>
        <taxon>Arcobacteraceae</taxon>
        <taxon>Halarcobacter</taxon>
    </lineage>
</organism>
<dbReference type="AlphaFoldDB" id="A0A4Q1ANI9"/>
<evidence type="ECO:0008006" key="5">
    <source>
        <dbReference type="Google" id="ProtNLM"/>
    </source>
</evidence>
<dbReference type="SUPFAM" id="SSF52218">
    <property type="entry name" value="Flavoproteins"/>
    <property type="match status" value="1"/>
</dbReference>
<accession>A0A4Q1ANI9</accession>